<accession>A0ABT7HM94</accession>
<dbReference type="InterPro" id="IPR053136">
    <property type="entry name" value="UTP_pyrophosphatase-like"/>
</dbReference>
<feature type="domain" description="YgjP-like metallopeptidase" evidence="1">
    <location>
        <begin position="24"/>
        <end position="213"/>
    </location>
</feature>
<evidence type="ECO:0000313" key="4">
    <source>
        <dbReference type="Proteomes" id="UP001173801"/>
    </source>
</evidence>
<evidence type="ECO:0000313" key="3">
    <source>
        <dbReference type="EMBL" id="MDL0088044.1"/>
    </source>
</evidence>
<reference evidence="3" key="2">
    <citation type="journal article" date="2023" name="Microorganisms">
        <title>Isolation and Genomic Characteristics of Cat-Borne Campylobacter felis sp. nov. and Sheep-Borne Campylobacter ovis sp. nov.</title>
        <authorList>
            <person name="Wang H."/>
            <person name="Li Y."/>
            <person name="Gu Y."/>
            <person name="Zhou G."/>
            <person name="Chen X."/>
            <person name="Zhang X."/>
            <person name="Shao Z."/>
            <person name="Zhang J."/>
            <person name="Zhang M."/>
        </authorList>
    </citation>
    <scope>NUCLEOTIDE SEQUENCE</scope>
    <source>
        <strain evidence="3">PS10</strain>
    </source>
</reference>
<dbReference type="EMBL" id="JANURM010000001">
    <property type="protein sequence ID" value="MDL0087833.1"/>
    <property type="molecule type" value="Genomic_DNA"/>
</dbReference>
<gene>
    <name evidence="2" type="ORF">NYG85_00395</name>
    <name evidence="3" type="ORF">NYG85_01470</name>
</gene>
<organism evidence="3 4">
    <name type="scientific">Campylobacter gastrosuis</name>
    <dbReference type="NCBI Taxonomy" id="2974576"/>
    <lineage>
        <taxon>Bacteria</taxon>
        <taxon>Pseudomonadati</taxon>
        <taxon>Campylobacterota</taxon>
        <taxon>Epsilonproteobacteria</taxon>
        <taxon>Campylobacterales</taxon>
        <taxon>Campylobacteraceae</taxon>
        <taxon>Campylobacter</taxon>
    </lineage>
</organism>
<dbReference type="CDD" id="cd07344">
    <property type="entry name" value="M48_yhfN_like"/>
    <property type="match status" value="1"/>
</dbReference>
<dbReference type="Proteomes" id="UP001173801">
    <property type="component" value="Unassembled WGS sequence"/>
</dbReference>
<name>A0ABT7HM94_9BACT</name>
<dbReference type="PANTHER" id="PTHR30399:SF1">
    <property type="entry name" value="UTP PYROPHOSPHATASE"/>
    <property type="match status" value="1"/>
</dbReference>
<proteinExistence type="predicted"/>
<dbReference type="Pfam" id="PF01863">
    <property type="entry name" value="YgjP-like"/>
    <property type="match status" value="1"/>
</dbReference>
<sequence length="215" mass="25726">MAVKTASLSFLDYKIRVNFRRGVKNFRLKVDVRGEISLTLPFYATQKVAFEFLEKHALWLKNTREKILKNQLKDDEISYLGKIYKLKFSKSLNEILIKDDEILAKSLDAWERFRREKASEIFNIYIQKFLPFVRKNISHVTIRSMKTRWGSCNTKKGYINLNLNLIEKKQELIEYVVLHELTHLIYANHKREFYDFIAKIMPDFKERERALNAKI</sequence>
<dbReference type="Gene3D" id="3.30.2010.10">
    <property type="entry name" value="Metalloproteases ('zincins'), catalytic domain"/>
    <property type="match status" value="1"/>
</dbReference>
<keyword evidence="4" id="KW-1185">Reference proteome</keyword>
<reference evidence="3" key="1">
    <citation type="submission" date="2022-08" db="EMBL/GenBank/DDBJ databases">
        <authorList>
            <person name="Wang H."/>
        </authorList>
    </citation>
    <scope>NUCLEOTIDE SEQUENCE</scope>
    <source>
        <strain evidence="3">PS10</strain>
    </source>
</reference>
<evidence type="ECO:0000259" key="1">
    <source>
        <dbReference type="Pfam" id="PF01863"/>
    </source>
</evidence>
<dbReference type="EMBL" id="JANURM010000001">
    <property type="protein sequence ID" value="MDL0088044.1"/>
    <property type="molecule type" value="Genomic_DNA"/>
</dbReference>
<protein>
    <submittedName>
        <fullName evidence="3">M48 family metallopeptidase</fullName>
    </submittedName>
</protein>
<dbReference type="InterPro" id="IPR002725">
    <property type="entry name" value="YgjP-like_metallopeptidase"/>
</dbReference>
<evidence type="ECO:0000313" key="2">
    <source>
        <dbReference type="EMBL" id="MDL0087833.1"/>
    </source>
</evidence>
<comment type="caution">
    <text evidence="3">The sequence shown here is derived from an EMBL/GenBank/DDBJ whole genome shotgun (WGS) entry which is preliminary data.</text>
</comment>
<dbReference type="RefSeq" id="WP_284936570.1">
    <property type="nucleotide sequence ID" value="NZ_JANURM010000001.1"/>
</dbReference>
<dbReference type="PANTHER" id="PTHR30399">
    <property type="entry name" value="UNCHARACTERIZED PROTEIN YGJP"/>
    <property type="match status" value="1"/>
</dbReference>